<keyword evidence="2" id="KW-0472">Membrane</keyword>
<reference evidence="3 4" key="1">
    <citation type="journal article" date="2013" name="Genome Announc.">
        <title>First draft genome sequence from a member of the genus agrococcus, isolated from modern microbialites.</title>
        <authorList>
            <person name="White R.A.III."/>
            <person name="Grassa C.J."/>
            <person name="Suttle C.A."/>
        </authorList>
    </citation>
    <scope>NUCLEOTIDE SEQUENCE [LARGE SCALE GENOMIC DNA]</scope>
    <source>
        <strain evidence="3 4">RW1</strain>
    </source>
</reference>
<evidence type="ECO:0000313" key="4">
    <source>
        <dbReference type="Proteomes" id="UP000016462"/>
    </source>
</evidence>
<feature type="transmembrane region" description="Helical" evidence="2">
    <location>
        <begin position="12"/>
        <end position="31"/>
    </location>
</feature>
<protein>
    <recommendedName>
        <fullName evidence="5">Polysaccharide chain length determinant N-terminal domain-containing protein</fullName>
    </recommendedName>
</protein>
<feature type="compositionally biased region" description="Basic and acidic residues" evidence="1">
    <location>
        <begin position="197"/>
        <end position="208"/>
    </location>
</feature>
<dbReference type="EMBL" id="ASHR01000018">
    <property type="protein sequence ID" value="ERG64556.1"/>
    <property type="molecule type" value="Genomic_DNA"/>
</dbReference>
<gene>
    <name evidence="3" type="ORF">L332_08860</name>
</gene>
<keyword evidence="4" id="KW-1185">Reference proteome</keyword>
<dbReference type="Proteomes" id="UP000016462">
    <property type="component" value="Unassembled WGS sequence"/>
</dbReference>
<dbReference type="AlphaFoldDB" id="U1MRI0"/>
<comment type="caution">
    <text evidence="3">The sequence shown here is derived from an EMBL/GenBank/DDBJ whole genome shotgun (WGS) entry which is preliminary data.</text>
</comment>
<sequence>MLDVIRALVRRWYFVVLGAVLTAALTVGAYVSTPPEYSARALVLLLPSDTAVGEGGNPLLSLSGLEQPAGILVAYFNSDSATEEVERQSATAEYLVAIDESTRGPVVVVDVTDADPQRALDTLGFLLDRIPEGLATLQAQVAAPADAVITSMPLTVDERAEPDFSGTIRVMIAALVLGIALTCTATIALDGLLRRREMRPGGRPPEPRRTRRSAGTREAEALEPTSRERLASASSVGT</sequence>
<proteinExistence type="predicted"/>
<accession>U1MRI0</accession>
<organism evidence="3 4">
    <name type="scientific">Agrococcus pavilionensis RW1</name>
    <dbReference type="NCBI Taxonomy" id="1330458"/>
    <lineage>
        <taxon>Bacteria</taxon>
        <taxon>Bacillati</taxon>
        <taxon>Actinomycetota</taxon>
        <taxon>Actinomycetes</taxon>
        <taxon>Micrococcales</taxon>
        <taxon>Microbacteriaceae</taxon>
        <taxon>Agrococcus</taxon>
    </lineage>
</organism>
<evidence type="ECO:0008006" key="5">
    <source>
        <dbReference type="Google" id="ProtNLM"/>
    </source>
</evidence>
<feature type="region of interest" description="Disordered" evidence="1">
    <location>
        <begin position="197"/>
        <end position="238"/>
    </location>
</feature>
<keyword evidence="2" id="KW-0812">Transmembrane</keyword>
<keyword evidence="2" id="KW-1133">Transmembrane helix</keyword>
<name>U1MRI0_9MICO</name>
<evidence type="ECO:0000313" key="3">
    <source>
        <dbReference type="EMBL" id="ERG64556.1"/>
    </source>
</evidence>
<evidence type="ECO:0000256" key="2">
    <source>
        <dbReference type="SAM" id="Phobius"/>
    </source>
</evidence>
<feature type="compositionally biased region" description="Basic and acidic residues" evidence="1">
    <location>
        <begin position="215"/>
        <end position="230"/>
    </location>
</feature>
<feature type="transmembrane region" description="Helical" evidence="2">
    <location>
        <begin position="170"/>
        <end position="193"/>
    </location>
</feature>
<evidence type="ECO:0000256" key="1">
    <source>
        <dbReference type="SAM" id="MobiDB-lite"/>
    </source>
</evidence>